<name>A0A098SAU3_9BACT</name>
<evidence type="ECO:0000313" key="8">
    <source>
        <dbReference type="EMBL" id="KGE88753.1"/>
    </source>
</evidence>
<organism evidence="8 9">
    <name type="scientific">Phaeodactylibacter xiamenensis</name>
    <dbReference type="NCBI Taxonomy" id="1524460"/>
    <lineage>
        <taxon>Bacteria</taxon>
        <taxon>Pseudomonadati</taxon>
        <taxon>Bacteroidota</taxon>
        <taxon>Saprospiria</taxon>
        <taxon>Saprospirales</taxon>
        <taxon>Haliscomenobacteraceae</taxon>
        <taxon>Phaeodactylibacter</taxon>
    </lineage>
</organism>
<proteinExistence type="inferred from homology"/>
<evidence type="ECO:0000256" key="5">
    <source>
        <dbReference type="ARBA" id="ARBA00022989"/>
    </source>
</evidence>
<evidence type="ECO:0000256" key="2">
    <source>
        <dbReference type="ARBA" id="ARBA00022475"/>
    </source>
</evidence>
<evidence type="ECO:0000256" key="3">
    <source>
        <dbReference type="ARBA" id="ARBA00022679"/>
    </source>
</evidence>
<dbReference type="HAMAP" id="MF_01147">
    <property type="entry name" value="Lgt"/>
    <property type="match status" value="1"/>
</dbReference>
<dbReference type="RefSeq" id="WP_044218654.1">
    <property type="nucleotide sequence ID" value="NZ_JBKAGJ010000073.1"/>
</dbReference>
<accession>A0A098SAU3</accession>
<dbReference type="GO" id="GO:0005886">
    <property type="term" value="C:plasma membrane"/>
    <property type="evidence" value="ECO:0007669"/>
    <property type="project" value="UniProtKB-SubCell"/>
</dbReference>
<keyword evidence="6 7" id="KW-0472">Membrane</keyword>
<keyword evidence="9" id="KW-1185">Reference proteome</keyword>
<evidence type="ECO:0000256" key="4">
    <source>
        <dbReference type="ARBA" id="ARBA00022692"/>
    </source>
</evidence>
<dbReference type="PANTHER" id="PTHR30589">
    <property type="entry name" value="PROLIPOPROTEIN DIACYLGLYCERYL TRANSFERASE"/>
    <property type="match status" value="1"/>
</dbReference>
<keyword evidence="8" id="KW-0449">Lipoprotein</keyword>
<dbReference type="EMBL" id="JPOS01000018">
    <property type="protein sequence ID" value="KGE88753.1"/>
    <property type="molecule type" value="Genomic_DNA"/>
</dbReference>
<dbReference type="Proteomes" id="UP000029736">
    <property type="component" value="Unassembled WGS sequence"/>
</dbReference>
<feature type="transmembrane region" description="Helical" evidence="7">
    <location>
        <begin position="278"/>
        <end position="295"/>
    </location>
</feature>
<feature type="transmembrane region" description="Helical" evidence="7">
    <location>
        <begin position="99"/>
        <end position="116"/>
    </location>
</feature>
<comment type="subcellular location">
    <subcellularLocation>
        <location evidence="7">Cell membrane</location>
        <topology evidence="7">Multi-pass membrane protein</topology>
    </subcellularLocation>
</comment>
<dbReference type="OrthoDB" id="871140at2"/>
<evidence type="ECO:0000256" key="7">
    <source>
        <dbReference type="HAMAP-Rule" id="MF_01147"/>
    </source>
</evidence>
<keyword evidence="4 7" id="KW-0812">Transmembrane</keyword>
<feature type="transmembrane region" description="Helical" evidence="7">
    <location>
        <begin position="211"/>
        <end position="230"/>
    </location>
</feature>
<gene>
    <name evidence="7" type="primary">lgt</name>
    <name evidence="8" type="ORF">IX84_08870</name>
</gene>
<comment type="catalytic activity">
    <reaction evidence="7">
        <text>L-cysteinyl-[prolipoprotein] + a 1,2-diacyl-sn-glycero-3-phospho-(1'-sn-glycerol) = an S-1,2-diacyl-sn-glyceryl-L-cysteinyl-[prolipoprotein] + sn-glycerol 1-phosphate + H(+)</text>
        <dbReference type="Rhea" id="RHEA:56712"/>
        <dbReference type="Rhea" id="RHEA-COMP:14679"/>
        <dbReference type="Rhea" id="RHEA-COMP:14680"/>
        <dbReference type="ChEBI" id="CHEBI:15378"/>
        <dbReference type="ChEBI" id="CHEBI:29950"/>
        <dbReference type="ChEBI" id="CHEBI:57685"/>
        <dbReference type="ChEBI" id="CHEBI:64716"/>
        <dbReference type="ChEBI" id="CHEBI:140658"/>
        <dbReference type="EC" id="2.5.1.145"/>
    </reaction>
</comment>
<feature type="binding site" evidence="7">
    <location>
        <position position="143"/>
    </location>
    <ligand>
        <name>a 1,2-diacyl-sn-glycero-3-phospho-(1'-sn-glycerol)</name>
        <dbReference type="ChEBI" id="CHEBI:64716"/>
    </ligand>
</feature>
<dbReference type="GO" id="GO:0008961">
    <property type="term" value="F:phosphatidylglycerol-prolipoprotein diacylglyceryl transferase activity"/>
    <property type="evidence" value="ECO:0007669"/>
    <property type="project" value="UniProtKB-UniRule"/>
</dbReference>
<evidence type="ECO:0000313" key="9">
    <source>
        <dbReference type="Proteomes" id="UP000029736"/>
    </source>
</evidence>
<sequence length="306" mass="34344">MQDLLAYITWTASPEIINLGPLTLRWYGLLFAAGFLAGLYIVKAMFKAENAPEEWLDRIFIYMVVGAVVGARLGHVFFYDWDYYSQHLTEIPMVWKGGLASHGGAIGIILALWIFSRFESKRSVLWVLDKVVVPTALAGCFIRLGNLMNSEIVGKPTDVAWGFKFPRNETNLWEKCSACIERAGQGCVEVAEMASGKFCVELSEVPVRHPVQLYESISYLLTFFLLYWVYWKTDAKNRLGRMFGLFLLLVLGVIRFGLEYFKTSQGGFESAVNAGLSTGQLLSIPFMLVGLFFLLRPAKESPAAKS</sequence>
<comment type="function">
    <text evidence="7">Catalyzes the transfer of the diacylglyceryl group from phosphatidylglycerol to the sulfhydryl group of the N-terminal cysteine of a prolipoprotein, the first step in the formation of mature lipoproteins.</text>
</comment>
<dbReference type="Pfam" id="PF01790">
    <property type="entry name" value="LGT"/>
    <property type="match status" value="1"/>
</dbReference>
<feature type="transmembrane region" description="Helical" evidence="7">
    <location>
        <begin position="26"/>
        <end position="46"/>
    </location>
</feature>
<dbReference type="InterPro" id="IPR001640">
    <property type="entry name" value="Lgt"/>
</dbReference>
<feature type="transmembrane region" description="Helical" evidence="7">
    <location>
        <begin position="123"/>
        <end position="144"/>
    </location>
</feature>
<dbReference type="UniPathway" id="UPA00664"/>
<dbReference type="AlphaFoldDB" id="A0A098SAU3"/>
<dbReference type="GO" id="GO:0042158">
    <property type="term" value="P:lipoprotein biosynthetic process"/>
    <property type="evidence" value="ECO:0007669"/>
    <property type="project" value="UniProtKB-UniRule"/>
</dbReference>
<comment type="similarity">
    <text evidence="1 7">Belongs to the Lgt family.</text>
</comment>
<dbReference type="NCBIfam" id="TIGR00544">
    <property type="entry name" value="lgt"/>
    <property type="match status" value="1"/>
</dbReference>
<dbReference type="STRING" id="1524460.IX84_08870"/>
<feature type="transmembrane region" description="Helical" evidence="7">
    <location>
        <begin position="242"/>
        <end position="258"/>
    </location>
</feature>
<keyword evidence="3 7" id="KW-0808">Transferase</keyword>
<evidence type="ECO:0000256" key="6">
    <source>
        <dbReference type="ARBA" id="ARBA00023136"/>
    </source>
</evidence>
<comment type="caution">
    <text evidence="8">The sequence shown here is derived from an EMBL/GenBank/DDBJ whole genome shotgun (WGS) entry which is preliminary data.</text>
</comment>
<dbReference type="PANTHER" id="PTHR30589:SF0">
    <property type="entry name" value="PHOSPHATIDYLGLYCEROL--PROLIPOPROTEIN DIACYLGLYCERYL TRANSFERASE"/>
    <property type="match status" value="1"/>
</dbReference>
<keyword evidence="2 7" id="KW-1003">Cell membrane</keyword>
<reference evidence="8 9" key="1">
    <citation type="journal article" date="2014" name="Int. J. Syst. Evol. Microbiol.">
        <title>Phaeodactylibacter xiamenensis gen. nov., sp. nov., a member of the family Saprospiraceae isolated from the marine alga Phaeodactylum tricornutum.</title>
        <authorList>
            <person name="Chen Z.Jr."/>
            <person name="Lei X."/>
            <person name="Lai Q."/>
            <person name="Li Y."/>
            <person name="Zhang B."/>
            <person name="Zhang J."/>
            <person name="Zhang H."/>
            <person name="Yang L."/>
            <person name="Zheng W."/>
            <person name="Tian Y."/>
            <person name="Yu Z."/>
            <person name="Xu H.Jr."/>
            <person name="Zheng T."/>
        </authorList>
    </citation>
    <scope>NUCLEOTIDE SEQUENCE [LARGE SCALE GENOMIC DNA]</scope>
    <source>
        <strain evidence="8 9">KD52</strain>
    </source>
</reference>
<comment type="pathway">
    <text evidence="7">Protein modification; lipoprotein biosynthesis (diacylglyceryl transfer).</text>
</comment>
<evidence type="ECO:0000256" key="1">
    <source>
        <dbReference type="ARBA" id="ARBA00007150"/>
    </source>
</evidence>
<protein>
    <recommendedName>
        <fullName evidence="7">Phosphatidylglycerol--prolipoprotein diacylglyceryl transferase</fullName>
        <ecNumber evidence="7">2.5.1.145</ecNumber>
    </recommendedName>
</protein>
<keyword evidence="5 7" id="KW-1133">Transmembrane helix</keyword>
<feature type="transmembrane region" description="Helical" evidence="7">
    <location>
        <begin position="58"/>
        <end position="79"/>
    </location>
</feature>
<dbReference type="EC" id="2.5.1.145" evidence="7"/>